<name>A0AAN9BG45_9CAEN</name>
<feature type="domain" description="Beta-lactamase-related" evidence="3">
    <location>
        <begin position="26"/>
        <end position="320"/>
    </location>
</feature>
<feature type="chain" id="PRO_5043035548" description="Beta-lactamase-related domain-containing protein" evidence="2">
    <location>
        <begin position="21"/>
        <end position="389"/>
    </location>
</feature>
<sequence>MNVVRLVLWWLSVWMVSLFGHKVLPLGYADVENRLPCKPESVMRIASISKSITMAAVAKAMENGDLDLDKPVQAYVPQFPEKTVNGEKVTVTTRQLVSHLSGVRHYSKDYFKTKDAAKDNASSATTTAPSAPAAEKKNPSKTLAVTGEFLLEEYYIKDKLDSTESALALFKDDPLVHKPDSKFLYTTHGWTLIAAVLEGATKRKFPDLIRLLISDLGLDSTYLDENEPLIYNRSRFYVRNKNHHLENAPYVDCAYKYAGGGMLSTVTDLVHFGNAMLYSYQYREAHGSQTAQKQDSKTAPPKDINTTPQPRNAVTPTSGMHQPSSDLGSAHHSCNLPGYLKPATMQQIWRPVEKTQHSKDNLYAMGWEVMPEKRKFGFGRSQPFYVYHT</sequence>
<dbReference type="Proteomes" id="UP001374579">
    <property type="component" value="Unassembled WGS sequence"/>
</dbReference>
<dbReference type="AlphaFoldDB" id="A0AAN9BG45"/>
<evidence type="ECO:0000259" key="3">
    <source>
        <dbReference type="Pfam" id="PF00144"/>
    </source>
</evidence>
<accession>A0AAN9BG45</accession>
<reference evidence="4 5" key="1">
    <citation type="submission" date="2024-02" db="EMBL/GenBank/DDBJ databases">
        <title>Chromosome-scale genome assembly of the rough periwinkle Littorina saxatilis.</title>
        <authorList>
            <person name="De Jode A."/>
            <person name="Faria R."/>
            <person name="Formenti G."/>
            <person name="Sims Y."/>
            <person name="Smith T.P."/>
            <person name="Tracey A."/>
            <person name="Wood J.M.D."/>
            <person name="Zagrodzka Z.B."/>
            <person name="Johannesson K."/>
            <person name="Butlin R.K."/>
            <person name="Leder E.H."/>
        </authorList>
    </citation>
    <scope>NUCLEOTIDE SEQUENCE [LARGE SCALE GENOMIC DNA]</scope>
    <source>
        <strain evidence="4">Snail1</strain>
        <tissue evidence="4">Muscle</tissue>
    </source>
</reference>
<keyword evidence="2" id="KW-0732">Signal</keyword>
<dbReference type="GO" id="GO:0019216">
    <property type="term" value="P:regulation of lipid metabolic process"/>
    <property type="evidence" value="ECO:0007669"/>
    <property type="project" value="TreeGrafter"/>
</dbReference>
<feature type="compositionally biased region" description="Polar residues" evidence="1">
    <location>
        <begin position="304"/>
        <end position="327"/>
    </location>
</feature>
<dbReference type="InterPro" id="IPR052794">
    <property type="entry name" value="Mito_Ser_Protease_LACTB"/>
</dbReference>
<feature type="region of interest" description="Disordered" evidence="1">
    <location>
        <begin position="288"/>
        <end position="333"/>
    </location>
</feature>
<dbReference type="Gene3D" id="3.40.710.10">
    <property type="entry name" value="DD-peptidase/beta-lactamase superfamily"/>
    <property type="match status" value="1"/>
</dbReference>
<dbReference type="SUPFAM" id="SSF56601">
    <property type="entry name" value="beta-lactamase/transpeptidase-like"/>
    <property type="match status" value="1"/>
</dbReference>
<dbReference type="InterPro" id="IPR001466">
    <property type="entry name" value="Beta-lactam-related"/>
</dbReference>
<evidence type="ECO:0000313" key="5">
    <source>
        <dbReference type="Proteomes" id="UP001374579"/>
    </source>
</evidence>
<evidence type="ECO:0000256" key="2">
    <source>
        <dbReference type="SAM" id="SignalP"/>
    </source>
</evidence>
<dbReference type="GO" id="GO:0006508">
    <property type="term" value="P:proteolysis"/>
    <property type="evidence" value="ECO:0007669"/>
    <property type="project" value="TreeGrafter"/>
</dbReference>
<organism evidence="4 5">
    <name type="scientific">Littorina saxatilis</name>
    <dbReference type="NCBI Taxonomy" id="31220"/>
    <lineage>
        <taxon>Eukaryota</taxon>
        <taxon>Metazoa</taxon>
        <taxon>Spiralia</taxon>
        <taxon>Lophotrochozoa</taxon>
        <taxon>Mollusca</taxon>
        <taxon>Gastropoda</taxon>
        <taxon>Caenogastropoda</taxon>
        <taxon>Littorinimorpha</taxon>
        <taxon>Littorinoidea</taxon>
        <taxon>Littorinidae</taxon>
        <taxon>Littorina</taxon>
    </lineage>
</organism>
<evidence type="ECO:0000256" key="1">
    <source>
        <dbReference type="SAM" id="MobiDB-lite"/>
    </source>
</evidence>
<dbReference type="InterPro" id="IPR012338">
    <property type="entry name" value="Beta-lactam/transpept-like"/>
</dbReference>
<gene>
    <name evidence="4" type="ORF">V1264_019545</name>
</gene>
<dbReference type="EMBL" id="JBAMIC010000008">
    <property type="protein sequence ID" value="KAK7104902.1"/>
    <property type="molecule type" value="Genomic_DNA"/>
</dbReference>
<protein>
    <recommendedName>
        <fullName evidence="3">Beta-lactamase-related domain-containing protein</fullName>
    </recommendedName>
</protein>
<dbReference type="Pfam" id="PF00144">
    <property type="entry name" value="Beta-lactamase"/>
    <property type="match status" value="1"/>
</dbReference>
<evidence type="ECO:0000313" key="4">
    <source>
        <dbReference type="EMBL" id="KAK7104902.1"/>
    </source>
</evidence>
<dbReference type="PANTHER" id="PTHR46520">
    <property type="entry name" value="SERINE BETA-LACTAMASE-LIKE PROTEIN LACTB, MITOCHONDRIAL"/>
    <property type="match status" value="1"/>
</dbReference>
<proteinExistence type="predicted"/>
<dbReference type="PANTHER" id="PTHR46520:SF1">
    <property type="entry name" value="SERINE BETA-LACTAMASE-LIKE PROTEIN LACTB, MITOCHONDRIAL"/>
    <property type="match status" value="1"/>
</dbReference>
<dbReference type="GO" id="GO:0005739">
    <property type="term" value="C:mitochondrion"/>
    <property type="evidence" value="ECO:0007669"/>
    <property type="project" value="TreeGrafter"/>
</dbReference>
<keyword evidence="5" id="KW-1185">Reference proteome</keyword>
<feature type="signal peptide" evidence="2">
    <location>
        <begin position="1"/>
        <end position="20"/>
    </location>
</feature>
<comment type="caution">
    <text evidence="4">The sequence shown here is derived from an EMBL/GenBank/DDBJ whole genome shotgun (WGS) entry which is preliminary data.</text>
</comment>
<dbReference type="GO" id="GO:0008233">
    <property type="term" value="F:peptidase activity"/>
    <property type="evidence" value="ECO:0007669"/>
    <property type="project" value="TreeGrafter"/>
</dbReference>